<organism evidence="1 2">
    <name type="scientific">Shigella sonnei</name>
    <dbReference type="NCBI Taxonomy" id="624"/>
    <lineage>
        <taxon>Bacteria</taxon>
        <taxon>Pseudomonadati</taxon>
        <taxon>Pseudomonadota</taxon>
        <taxon>Gammaproteobacteria</taxon>
        <taxon>Enterobacterales</taxon>
        <taxon>Enterobacteriaceae</taxon>
        <taxon>Shigella</taxon>
    </lineage>
</organism>
<gene>
    <name evidence="1" type="ORF">CI727_15645</name>
</gene>
<sequence length="642" mass="68631">MTTYATNNPIGSMDPKDLFDNSQNLDYALNDIARAIWTDRFGRNRKSYWGMEQAFSAQLVSQQERFNTFIQSSGYKVIGEYTSGPLTITDYNQLIRYQDAFWKLTATTDIPYTTTGNDAASWVNDSVHFFNVGDGELRQELAAPGGAGLIGGLVTPVTWSGFSGGADSTGIAASDAAFAAANASGSGVFVPAGTYKISGNTDMSACELMFEKGATIDVQAGATLTVGRILCGLHQVFSGAGNVLFTTDTDKARPEWFGAARNLNSTAAITKCQAACSPNKITVSLVDEYLISDLVWDRRVPSEASQRSAFKPVAGAANGIKMTGGNSVGKSSFPAISGFSGYGLRVIGTSLLNLYVPEIQQCGDGLVLETSGADTTLLNTEVTLTSISACTNAIVFVADALANVMQGNKIYCNFIANCEKAVLFRDNGLAGPGPNWDSNQVITQAIDPTPSRTSAVMLKNECSYAINRFVFRVETWCGGLASTGKFISGRFNDLDAYINLSQNPVAGMLAYTGASNRVDFSSARGRNTTPVTAVNASNSMPSFNGGVPLFHNVVKLKYIPSVDWANNTQKQIYIYHQLTDQNTNAFTVQPPDSGSLRGTTVDSVIDNSLTVPYEIVINLRNVSGSTIPAGTELEFKLRVGLY</sequence>
<comment type="caution">
    <text evidence="1">The sequence shown here is derived from an EMBL/GenBank/DDBJ whole genome shotgun (WGS) entry which is preliminary data.</text>
</comment>
<dbReference type="EMBL" id="NQBG01000094">
    <property type="protein sequence ID" value="OYG92335.1"/>
    <property type="molecule type" value="Genomic_DNA"/>
</dbReference>
<evidence type="ECO:0008006" key="3">
    <source>
        <dbReference type="Google" id="ProtNLM"/>
    </source>
</evidence>
<dbReference type="AlphaFoldDB" id="A0AAE5K1W6"/>
<evidence type="ECO:0000313" key="2">
    <source>
        <dbReference type="Proteomes" id="UP000215313"/>
    </source>
</evidence>
<name>A0AAE5K1W6_SHISO</name>
<dbReference type="Gene3D" id="2.160.20.10">
    <property type="entry name" value="Single-stranded right-handed beta-helix, Pectin lyase-like"/>
    <property type="match status" value="1"/>
</dbReference>
<proteinExistence type="predicted"/>
<reference evidence="1 2" key="1">
    <citation type="submission" date="2017-08" db="EMBL/GenBank/DDBJ databases">
        <authorList>
            <person name="Fouts D."/>
            <person name="Sutton G."/>
            <person name="Nguyen K."/>
            <person name="Thamlikitkul V."/>
        </authorList>
    </citation>
    <scope>NUCLEOTIDE SEQUENCE [LARGE SCALE GENOMIC DNA]</scope>
    <source>
        <strain evidence="1 2">ECH+15</strain>
    </source>
</reference>
<protein>
    <recommendedName>
        <fullName evidence="3">Pectate lyase superfamily protein domain-containing protein</fullName>
    </recommendedName>
</protein>
<accession>A0AAE5K1W6</accession>
<dbReference type="InterPro" id="IPR012334">
    <property type="entry name" value="Pectin_lyas_fold"/>
</dbReference>
<dbReference type="RefSeq" id="WP_094312722.1">
    <property type="nucleotide sequence ID" value="NZ_NQBG01000094.1"/>
</dbReference>
<dbReference type="Proteomes" id="UP000215313">
    <property type="component" value="Unassembled WGS sequence"/>
</dbReference>
<evidence type="ECO:0000313" key="1">
    <source>
        <dbReference type="EMBL" id="OYG92335.1"/>
    </source>
</evidence>